<organism evidence="2">
    <name type="scientific">Octopus bimaculoides</name>
    <name type="common">California two-spotted octopus</name>
    <dbReference type="NCBI Taxonomy" id="37653"/>
    <lineage>
        <taxon>Eukaryota</taxon>
        <taxon>Metazoa</taxon>
        <taxon>Spiralia</taxon>
        <taxon>Lophotrochozoa</taxon>
        <taxon>Mollusca</taxon>
        <taxon>Cephalopoda</taxon>
        <taxon>Coleoidea</taxon>
        <taxon>Octopodiformes</taxon>
        <taxon>Octopoda</taxon>
        <taxon>Incirrata</taxon>
        <taxon>Octopodidae</taxon>
        <taxon>Octopus</taxon>
    </lineage>
</organism>
<evidence type="ECO:0000256" key="1">
    <source>
        <dbReference type="SAM" id="MobiDB-lite"/>
    </source>
</evidence>
<dbReference type="OrthoDB" id="6209154at2759"/>
<feature type="compositionally biased region" description="Basic and acidic residues" evidence="1">
    <location>
        <begin position="167"/>
        <end position="180"/>
    </location>
</feature>
<gene>
    <name evidence="2" type="ORF">OCBIM_22013336mg</name>
</gene>
<feature type="region of interest" description="Disordered" evidence="1">
    <location>
        <begin position="131"/>
        <end position="180"/>
    </location>
</feature>
<accession>A0A0L8FP68</accession>
<feature type="compositionally biased region" description="Basic and acidic residues" evidence="1">
    <location>
        <begin position="148"/>
        <end position="157"/>
    </location>
</feature>
<sequence length="180" mass="21140">MENEEDEEEEKEEKEEEKDEKKTTNKRKIQSAAEPRVATTTEERPKKTARREKEEKGIIDVYSKGTELMRDILLIKTAKKIDNLSEKYNNYDVYEVSNKTHRILQNKHRKSVSSMRLDFNKSIFNGLPAPITREKEKVETPPPPDNSVMKRDFKKPISQDLRPPTLYHEKVESPFPPDKP</sequence>
<evidence type="ECO:0000313" key="2">
    <source>
        <dbReference type="EMBL" id="KOF66175.1"/>
    </source>
</evidence>
<proteinExistence type="predicted"/>
<feature type="compositionally biased region" description="Basic and acidic residues" evidence="1">
    <location>
        <begin position="41"/>
        <end position="57"/>
    </location>
</feature>
<name>A0A0L8FP68_OCTBM</name>
<feature type="region of interest" description="Disordered" evidence="1">
    <location>
        <begin position="1"/>
        <end position="57"/>
    </location>
</feature>
<reference evidence="2" key="1">
    <citation type="submission" date="2015-07" db="EMBL/GenBank/DDBJ databases">
        <title>MeaNS - Measles Nucleotide Surveillance Program.</title>
        <authorList>
            <person name="Tran T."/>
            <person name="Druce J."/>
        </authorList>
    </citation>
    <scope>NUCLEOTIDE SEQUENCE</scope>
    <source>
        <strain evidence="2">UCB-OBI-ISO-001</strain>
        <tissue evidence="2">Gonad</tissue>
    </source>
</reference>
<feature type="compositionally biased region" description="Acidic residues" evidence="1">
    <location>
        <begin position="1"/>
        <end position="18"/>
    </location>
</feature>
<dbReference type="EMBL" id="KQ428449">
    <property type="protein sequence ID" value="KOF66175.1"/>
    <property type="molecule type" value="Genomic_DNA"/>
</dbReference>
<dbReference type="AlphaFoldDB" id="A0A0L8FP68"/>
<protein>
    <submittedName>
        <fullName evidence="2">Uncharacterized protein</fullName>
    </submittedName>
</protein>